<evidence type="ECO:0000313" key="2">
    <source>
        <dbReference type="Proteomes" id="UP001501094"/>
    </source>
</evidence>
<dbReference type="Proteomes" id="UP001501094">
    <property type="component" value="Unassembled WGS sequence"/>
</dbReference>
<protein>
    <submittedName>
        <fullName evidence="1">HAD family hydrolase</fullName>
    </submittedName>
</protein>
<keyword evidence="1" id="KW-0378">Hydrolase</keyword>
<dbReference type="InterPro" id="IPR023214">
    <property type="entry name" value="HAD_sf"/>
</dbReference>
<dbReference type="EMBL" id="BAAANL010000004">
    <property type="protein sequence ID" value="GAA1865156.1"/>
    <property type="molecule type" value="Genomic_DNA"/>
</dbReference>
<proteinExistence type="predicted"/>
<dbReference type="PANTHER" id="PTHR10000">
    <property type="entry name" value="PHOSPHOSERINE PHOSPHATASE"/>
    <property type="match status" value="1"/>
</dbReference>
<gene>
    <name evidence="1" type="ORF">GCM10009751_24120</name>
</gene>
<comment type="caution">
    <text evidence="1">The sequence shown here is derived from an EMBL/GenBank/DDBJ whole genome shotgun (WGS) entry which is preliminary data.</text>
</comment>
<name>A0ABN2NF73_9MICO</name>
<dbReference type="PANTHER" id="PTHR10000:SF8">
    <property type="entry name" value="HAD SUPERFAMILY HYDROLASE-LIKE, TYPE 3"/>
    <property type="match status" value="1"/>
</dbReference>
<dbReference type="SUPFAM" id="SSF56784">
    <property type="entry name" value="HAD-like"/>
    <property type="match status" value="1"/>
</dbReference>
<reference evidence="1 2" key="1">
    <citation type="journal article" date="2019" name="Int. J. Syst. Evol. Microbiol.">
        <title>The Global Catalogue of Microorganisms (GCM) 10K type strain sequencing project: providing services to taxonomists for standard genome sequencing and annotation.</title>
        <authorList>
            <consortium name="The Broad Institute Genomics Platform"/>
            <consortium name="The Broad Institute Genome Sequencing Center for Infectious Disease"/>
            <person name="Wu L."/>
            <person name="Ma J."/>
        </authorList>
    </citation>
    <scope>NUCLEOTIDE SEQUENCE [LARGE SCALE GENOMIC DNA]</scope>
    <source>
        <strain evidence="1 2">JCM 14326</strain>
    </source>
</reference>
<dbReference type="Gene3D" id="3.30.1240.10">
    <property type="match status" value="1"/>
</dbReference>
<accession>A0ABN2NF73</accession>
<keyword evidence="2" id="KW-1185">Reference proteome</keyword>
<organism evidence="1 2">
    <name type="scientific">Myceligenerans crystallogenes</name>
    <dbReference type="NCBI Taxonomy" id="316335"/>
    <lineage>
        <taxon>Bacteria</taxon>
        <taxon>Bacillati</taxon>
        <taxon>Actinomycetota</taxon>
        <taxon>Actinomycetes</taxon>
        <taxon>Micrococcales</taxon>
        <taxon>Promicromonosporaceae</taxon>
        <taxon>Myceligenerans</taxon>
    </lineage>
</organism>
<dbReference type="Gene3D" id="3.40.50.1000">
    <property type="entry name" value="HAD superfamily/HAD-like"/>
    <property type="match status" value="1"/>
</dbReference>
<dbReference type="InterPro" id="IPR036412">
    <property type="entry name" value="HAD-like_sf"/>
</dbReference>
<dbReference type="RefSeq" id="WP_344103072.1">
    <property type="nucleotide sequence ID" value="NZ_BAAANL010000004.1"/>
</dbReference>
<sequence>MNRSRTRAAHGVTGSPAPSPGVVPWLVALDIDGTLVTYDEVLSDAARDAVADVRAAGHHVVLASGRSLISMTPLAAELKIDEGWIVASNGAVVARLDPAAQEGYVLEHVETFDPEPALRLLREHLPEARYAVEDVGIGFRLTEHFPDGELQGKHEIVDFEELWAGDVTRVVVRAPGRTSADFHRLAEAVGLEDVTYAVGWSAWMDIAPMGVTKASALERVRGELGVPAERTIAVGDGANDIDMLRWAARGVAMGHASEPVRSAADEVTAGIEGDGVVAVLRSVLDSRPHG</sequence>
<dbReference type="PROSITE" id="PS01229">
    <property type="entry name" value="COF_2"/>
    <property type="match status" value="1"/>
</dbReference>
<dbReference type="PROSITE" id="PS01228">
    <property type="entry name" value="COF_1"/>
    <property type="match status" value="1"/>
</dbReference>
<dbReference type="GO" id="GO:0016787">
    <property type="term" value="F:hydrolase activity"/>
    <property type="evidence" value="ECO:0007669"/>
    <property type="project" value="UniProtKB-KW"/>
</dbReference>
<evidence type="ECO:0000313" key="1">
    <source>
        <dbReference type="EMBL" id="GAA1865156.1"/>
    </source>
</evidence>
<dbReference type="Pfam" id="PF08282">
    <property type="entry name" value="Hydrolase_3"/>
    <property type="match status" value="1"/>
</dbReference>